<evidence type="ECO:0000313" key="1">
    <source>
        <dbReference type="EMBL" id="KPA90608.1"/>
    </source>
</evidence>
<dbReference type="EMBL" id="JSYZ01000009">
    <property type="protein sequence ID" value="KPA90608.1"/>
    <property type="molecule type" value="Genomic_DNA"/>
</dbReference>
<dbReference type="Pfam" id="PF08873">
    <property type="entry name" value="Phage_Mu_Gp37"/>
    <property type="match status" value="1"/>
</dbReference>
<dbReference type="AlphaFoldDB" id="A0A0M9GGG8"/>
<name>A0A0M9GGG8_9PSED</name>
<evidence type="ECO:0000313" key="2">
    <source>
        <dbReference type="Proteomes" id="UP000037931"/>
    </source>
</evidence>
<proteinExistence type="predicted"/>
<dbReference type="PATRIC" id="fig|50340.43.peg.6057"/>
<gene>
    <name evidence="1" type="ORF">PF66_02669</name>
</gene>
<protein>
    <submittedName>
        <fullName evidence="1">Mu-like prophage protein gp37</fullName>
    </submittedName>
</protein>
<comment type="caution">
    <text evidence="1">The sequence shown here is derived from an EMBL/GenBank/DDBJ whole genome shotgun (WGS) entry which is preliminary data.</text>
</comment>
<dbReference type="RefSeq" id="WP_054062918.1">
    <property type="nucleotide sequence ID" value="NZ_JSYZ01000009.1"/>
</dbReference>
<reference evidence="1 2" key="1">
    <citation type="journal article" date="2015" name="PLoS ONE">
        <title>Rice-Infecting Pseudomonas Genomes Are Highly Accessorized and Harbor Multiple Putative Virulence Mechanisms to Cause Sheath Brown Rot.</title>
        <authorList>
            <person name="Quibod I.L."/>
            <person name="Grande G."/>
            <person name="Oreiro E.G."/>
            <person name="Borja F.N."/>
            <person name="Dossa G.S."/>
            <person name="Mauleon R."/>
            <person name="Cruz C.V."/>
            <person name="Oliva R."/>
        </authorList>
    </citation>
    <scope>NUCLEOTIDE SEQUENCE [LARGE SCALE GENOMIC DNA]</scope>
    <source>
        <strain evidence="1 2">IRRI 6609</strain>
    </source>
</reference>
<dbReference type="OrthoDB" id="6859084at2"/>
<keyword evidence="2" id="KW-1185">Reference proteome</keyword>
<dbReference type="STRING" id="50340.PF66_02669"/>
<dbReference type="Proteomes" id="UP000037931">
    <property type="component" value="Unassembled WGS sequence"/>
</dbReference>
<accession>A0A0M9GGG8</accession>
<dbReference type="InterPro" id="IPR014972">
    <property type="entry name" value="Phage_Mu_Gp37"/>
</dbReference>
<organism evidence="1 2">
    <name type="scientific">Pseudomonas asplenii</name>
    <dbReference type="NCBI Taxonomy" id="53407"/>
    <lineage>
        <taxon>Bacteria</taxon>
        <taxon>Pseudomonadati</taxon>
        <taxon>Pseudomonadota</taxon>
        <taxon>Gammaproteobacteria</taxon>
        <taxon>Pseudomonadales</taxon>
        <taxon>Pseudomonadaceae</taxon>
        <taxon>Pseudomonas</taxon>
    </lineage>
</organism>
<sequence>MLGELEDLIEARLKELAGPLRNLTVESYGGELSDPDLLSGLLKRCPAVLVMVPKATFKKRSQERYNVPITFRLVIATRHPRGERETRRGYGQKDIGSYELWEACMHQLTDWQPWPDRAAITPTELSNLVNGKLSSDHLSVLGQSFVIELDWVKPKQALPDFLGIDMEYHAPSGIPEPVATDTIELRDV</sequence>